<evidence type="ECO:0000313" key="3">
    <source>
        <dbReference type="EMBL" id="CAG9977309.1"/>
    </source>
</evidence>
<feature type="region of interest" description="Disordered" evidence="1">
    <location>
        <begin position="34"/>
        <end position="53"/>
    </location>
</feature>
<feature type="chain" id="PRO_5040233097" evidence="2">
    <location>
        <begin position="20"/>
        <end position="139"/>
    </location>
</feature>
<feature type="signal peptide" evidence="2">
    <location>
        <begin position="1"/>
        <end position="19"/>
    </location>
</feature>
<dbReference type="Proteomes" id="UP000754883">
    <property type="component" value="Unassembled WGS sequence"/>
</dbReference>
<keyword evidence="2" id="KW-0732">Signal</keyword>
<proteinExistence type="predicted"/>
<evidence type="ECO:0000256" key="2">
    <source>
        <dbReference type="SAM" id="SignalP"/>
    </source>
</evidence>
<dbReference type="EMBL" id="CABFNO020001296">
    <property type="protein sequence ID" value="CAG9977309.1"/>
    <property type="molecule type" value="Genomic_DNA"/>
</dbReference>
<evidence type="ECO:0000313" key="4">
    <source>
        <dbReference type="Proteomes" id="UP000754883"/>
    </source>
</evidence>
<keyword evidence="4" id="KW-1185">Reference proteome</keyword>
<sequence length="139" mass="14898">MRLRNIVYSFFCLALVVESGKTKKKKKIDITQEILGSGPSSSTPDYPADGIQMGPAVGVTAQQLQDKFHDAGQQTPYAMNHPDPVVPGTAYPEPAGDGIRQSLNIPAGGVPYMHPLHPGDQLHEAKKRLETPGTVPNGI</sequence>
<reference evidence="3 4" key="2">
    <citation type="submission" date="2021-10" db="EMBL/GenBank/DDBJ databases">
        <authorList>
            <person name="Piombo E."/>
        </authorList>
    </citation>
    <scope>NUCLEOTIDE SEQUENCE [LARGE SCALE GENOMIC DNA]</scope>
</reference>
<dbReference type="AlphaFoldDB" id="A0A9N9U0U0"/>
<accession>A0A9N9U0U0</accession>
<protein>
    <submittedName>
        <fullName evidence="3">Uncharacterized protein</fullName>
    </submittedName>
</protein>
<organism evidence="3 4">
    <name type="scientific">Clonostachys byssicola</name>
    <dbReference type="NCBI Taxonomy" id="160290"/>
    <lineage>
        <taxon>Eukaryota</taxon>
        <taxon>Fungi</taxon>
        <taxon>Dikarya</taxon>
        <taxon>Ascomycota</taxon>
        <taxon>Pezizomycotina</taxon>
        <taxon>Sordariomycetes</taxon>
        <taxon>Hypocreomycetidae</taxon>
        <taxon>Hypocreales</taxon>
        <taxon>Bionectriaceae</taxon>
        <taxon>Clonostachys</taxon>
    </lineage>
</organism>
<name>A0A9N9U0U0_9HYPO</name>
<comment type="caution">
    <text evidence="3">The sequence shown here is derived from an EMBL/GenBank/DDBJ whole genome shotgun (WGS) entry which is preliminary data.</text>
</comment>
<feature type="region of interest" description="Disordered" evidence="1">
    <location>
        <begin position="73"/>
        <end position="107"/>
    </location>
</feature>
<evidence type="ECO:0000256" key="1">
    <source>
        <dbReference type="SAM" id="MobiDB-lite"/>
    </source>
</evidence>
<reference evidence="4" key="1">
    <citation type="submission" date="2019-06" db="EMBL/GenBank/DDBJ databases">
        <authorList>
            <person name="Broberg M."/>
        </authorList>
    </citation>
    <scope>NUCLEOTIDE SEQUENCE [LARGE SCALE GENOMIC DNA]</scope>
</reference>
<gene>
    <name evidence="3" type="ORF">CBYS24578_00016171</name>
</gene>